<accession>U5CV61</accession>
<feature type="compositionally biased region" description="Polar residues" evidence="3">
    <location>
        <begin position="528"/>
        <end position="547"/>
    </location>
</feature>
<dbReference type="Gramene" id="ERN17211">
    <property type="protein sequence ID" value="ERN17211"/>
    <property type="gene ID" value="AMTR_s00044p00165320"/>
</dbReference>
<gene>
    <name evidence="5" type="ORF">AMTR_s00044p00165320</name>
</gene>
<dbReference type="InterPro" id="IPR051831">
    <property type="entry name" value="Bromodomain_contain_prot"/>
</dbReference>
<feature type="compositionally biased region" description="Polar residues" evidence="3">
    <location>
        <begin position="668"/>
        <end position="680"/>
    </location>
</feature>
<reference evidence="6" key="1">
    <citation type="journal article" date="2013" name="Science">
        <title>The Amborella genome and the evolution of flowering plants.</title>
        <authorList>
            <consortium name="Amborella Genome Project"/>
        </authorList>
    </citation>
    <scope>NUCLEOTIDE SEQUENCE [LARGE SCALE GENOMIC DNA]</scope>
</reference>
<dbReference type="OrthoDB" id="21449at2759"/>
<dbReference type="AlphaFoldDB" id="U5CV61"/>
<dbReference type="PROSITE" id="PS50014">
    <property type="entry name" value="BROMODOMAIN_2"/>
    <property type="match status" value="1"/>
</dbReference>
<feature type="domain" description="Bromo" evidence="4">
    <location>
        <begin position="203"/>
        <end position="273"/>
    </location>
</feature>
<feature type="region of interest" description="Disordered" evidence="3">
    <location>
        <begin position="654"/>
        <end position="686"/>
    </location>
</feature>
<dbReference type="eggNOG" id="KOG0955">
    <property type="taxonomic scope" value="Eukaryota"/>
</dbReference>
<dbReference type="InterPro" id="IPR036427">
    <property type="entry name" value="Bromodomain-like_sf"/>
</dbReference>
<dbReference type="Proteomes" id="UP000017836">
    <property type="component" value="Unassembled WGS sequence"/>
</dbReference>
<evidence type="ECO:0000313" key="6">
    <source>
        <dbReference type="Proteomes" id="UP000017836"/>
    </source>
</evidence>
<dbReference type="OMA" id="SYKFRQA"/>
<evidence type="ECO:0000313" key="5">
    <source>
        <dbReference type="EMBL" id="ERN17211.1"/>
    </source>
</evidence>
<dbReference type="SMART" id="SM00297">
    <property type="entry name" value="BROMO"/>
    <property type="match status" value="1"/>
</dbReference>
<keyword evidence="6" id="KW-1185">Reference proteome</keyword>
<dbReference type="Gene3D" id="1.20.920.10">
    <property type="entry name" value="Bromodomain-like"/>
    <property type="match status" value="1"/>
</dbReference>
<dbReference type="InterPro" id="IPR018359">
    <property type="entry name" value="Bromodomain_CS"/>
</dbReference>
<evidence type="ECO:0000256" key="1">
    <source>
        <dbReference type="ARBA" id="ARBA00023117"/>
    </source>
</evidence>
<dbReference type="PRINTS" id="PR00503">
    <property type="entry name" value="BROMODOMAIN"/>
</dbReference>
<dbReference type="PANTHER" id="PTHR22881:SF27">
    <property type="entry name" value="BROMODOMAIN CONTAINING 7_9"/>
    <property type="match status" value="1"/>
</dbReference>
<feature type="compositionally biased region" description="Basic residues" evidence="3">
    <location>
        <begin position="1"/>
        <end position="15"/>
    </location>
</feature>
<dbReference type="PROSITE" id="PS00633">
    <property type="entry name" value="BROMODOMAIN_1"/>
    <property type="match status" value="1"/>
</dbReference>
<feature type="region of interest" description="Disordered" evidence="3">
    <location>
        <begin position="296"/>
        <end position="328"/>
    </location>
</feature>
<dbReference type="PANTHER" id="PTHR22881">
    <property type="entry name" value="BROMODOMAIN CONTAINING PROTEIN"/>
    <property type="match status" value="1"/>
</dbReference>
<dbReference type="EMBL" id="KI392384">
    <property type="protein sequence ID" value="ERN17211.1"/>
    <property type="molecule type" value="Genomic_DNA"/>
</dbReference>
<dbReference type="SUPFAM" id="SSF47370">
    <property type="entry name" value="Bromodomain"/>
    <property type="match status" value="1"/>
</dbReference>
<feature type="region of interest" description="Disordered" evidence="3">
    <location>
        <begin position="1"/>
        <end position="163"/>
    </location>
</feature>
<evidence type="ECO:0000256" key="2">
    <source>
        <dbReference type="PROSITE-ProRule" id="PRU00035"/>
    </source>
</evidence>
<organism evidence="5 6">
    <name type="scientific">Amborella trichopoda</name>
    <dbReference type="NCBI Taxonomy" id="13333"/>
    <lineage>
        <taxon>Eukaryota</taxon>
        <taxon>Viridiplantae</taxon>
        <taxon>Streptophyta</taxon>
        <taxon>Embryophyta</taxon>
        <taxon>Tracheophyta</taxon>
        <taxon>Spermatophyta</taxon>
        <taxon>Magnoliopsida</taxon>
        <taxon>Amborellales</taxon>
        <taxon>Amborellaceae</taxon>
        <taxon>Amborella</taxon>
    </lineage>
</organism>
<evidence type="ECO:0000259" key="4">
    <source>
        <dbReference type="PROSITE" id="PS50014"/>
    </source>
</evidence>
<name>U5CV61_AMBTC</name>
<keyword evidence="1 2" id="KW-0103">Bromodomain</keyword>
<feature type="compositionally biased region" description="Acidic residues" evidence="3">
    <location>
        <begin position="76"/>
        <end position="94"/>
    </location>
</feature>
<proteinExistence type="predicted"/>
<feature type="compositionally biased region" description="Low complexity" evidence="3">
    <location>
        <begin position="29"/>
        <end position="44"/>
    </location>
</feature>
<dbReference type="Pfam" id="PF00439">
    <property type="entry name" value="Bromodomain"/>
    <property type="match status" value="1"/>
</dbReference>
<dbReference type="InterPro" id="IPR001487">
    <property type="entry name" value="Bromodomain"/>
</dbReference>
<feature type="region of interest" description="Disordered" evidence="3">
    <location>
        <begin position="487"/>
        <end position="566"/>
    </location>
</feature>
<dbReference type="STRING" id="13333.U5CV61"/>
<protein>
    <recommendedName>
        <fullName evidence="4">Bromo domain-containing protein</fullName>
    </recommendedName>
</protein>
<dbReference type="HOGENOM" id="CLU_014410_1_0_1"/>
<evidence type="ECO:0000256" key="3">
    <source>
        <dbReference type="SAM" id="MobiDB-lite"/>
    </source>
</evidence>
<feature type="compositionally biased region" description="Low complexity" evidence="3">
    <location>
        <begin position="304"/>
        <end position="313"/>
    </location>
</feature>
<sequence length="686" mass="75513">MGKVVEKKKKKKKGRPSLLDLQKRKLLLEQEQQQKLQKPLTRNPNPNPNPNFPNPNTNFIRTRRHYKAAEEAEKAEQEEEQEEEEEEEEDEDDDEKKQKKLRLVLRLPRSYQAGHGVSEAASVSASNDESEDGEKPTKKRKIEACNGSASPAAIDNGSVDDKGKRKALTEKGTDDLPAGTPSDSAVTPLPDKKLLLFVLDRLQKKDTYGVFSEAVDPNELPDYHEVIEHPMDFGTVRKKLAADAYSNLEQFEKDVFLISSNAMRYNAADTIYFRQARTIQELARKNFENLRQDCEGTEMELRSTSKPKSSSTGKKVKRPVGRPPLQHHGGLDFSVEATLANAGDNSAWSNISHNSTRRGSGADKFGLAVSLANASVRASLGLRDSDTWLVDSRLDRMEEGSGSFLRARFGRKSLGLDENRRSTYMLTNQQASRHDSVLTTFDGDPKQLLFVGPHVEHNYARSLHRFAVGIGPIAWKVASRKLERILPPGSKLWPTGSTGPSRPAGTATLDPRPATSEALRVPNEPLRNDQNTLTHNPSSDARPSSEGTGARVNGGHGNFFAGYHPTKGPQVHQPTLNGFVGPEASRLLDIVSKGNNASLFQQKRPDSSENIAPAYQDNAKSSELVPISGGMVSNSGELGSNSSHEKIPWRRLSLNQKGGSMAPDLNVGFQSPDSGESQQPDLALQL</sequence>